<evidence type="ECO:0000256" key="2">
    <source>
        <dbReference type="SAM" id="SignalP"/>
    </source>
</evidence>
<dbReference type="KEGG" id="stri:C7M71_021545"/>
<reference evidence="5" key="1">
    <citation type="submission" date="2018-07" db="EMBL/GenBank/DDBJ databases">
        <title>Streptacidiphilus bronchialis DSM 106435 chromosome.</title>
        <authorList>
            <person name="Batra D."/>
            <person name="Gulvik C.A."/>
        </authorList>
    </citation>
    <scope>NUCLEOTIDE SEQUENCE [LARGE SCALE GENOMIC DNA]</scope>
    <source>
        <strain evidence="5">DSM 106435</strain>
    </source>
</reference>
<gene>
    <name evidence="4" type="ORF">C7M71_021545</name>
</gene>
<organism evidence="4 5">
    <name type="scientific">Peterkaempfera bronchialis</name>
    <dbReference type="NCBI Taxonomy" id="2126346"/>
    <lineage>
        <taxon>Bacteria</taxon>
        <taxon>Bacillati</taxon>
        <taxon>Actinomycetota</taxon>
        <taxon>Actinomycetes</taxon>
        <taxon>Kitasatosporales</taxon>
        <taxon>Streptomycetaceae</taxon>
        <taxon>Peterkaempfera</taxon>
    </lineage>
</organism>
<evidence type="ECO:0000259" key="3">
    <source>
        <dbReference type="Pfam" id="PF14016"/>
    </source>
</evidence>
<dbReference type="RefSeq" id="WP_111493511.1">
    <property type="nucleotide sequence ID" value="NZ_CP031264.1"/>
</dbReference>
<feature type="domain" description="DUF4232" evidence="3">
    <location>
        <begin position="161"/>
        <end position="296"/>
    </location>
</feature>
<name>A0A345T0V0_9ACTN</name>
<evidence type="ECO:0000256" key="1">
    <source>
        <dbReference type="SAM" id="MobiDB-lite"/>
    </source>
</evidence>
<dbReference type="OrthoDB" id="3827416at2"/>
<dbReference type="Pfam" id="PF14016">
    <property type="entry name" value="DUF4232"/>
    <property type="match status" value="1"/>
</dbReference>
<keyword evidence="2" id="KW-0732">Signal</keyword>
<dbReference type="EMBL" id="CP031264">
    <property type="protein sequence ID" value="AXI79605.1"/>
    <property type="molecule type" value="Genomic_DNA"/>
</dbReference>
<dbReference type="InterPro" id="IPR025326">
    <property type="entry name" value="DUF4232"/>
</dbReference>
<sequence>MPTRALRTLPALPALLAGAALLLTACGSRSADAPGSGVRPTAGSASPDLPGDPADLERDGVRITGVSGWSPAGSLSSITTEFQVTNHERRPFTYTITFNVLADSGAAVGSGTQTVPSVGPGRTVTRTIRMDAMDARDHGRLRVTKVRRVPSDEVPTLSGPCPPSGVRVRADDGDAAMGLRVVGLHLENCGTRAFPVDGYPLLGLLDEDRKPVSGVRVLHGSGGIATMSDFDAPPRPLTLEPGETASAGLLWRNTTEAGTPVNAPYVRVRATPGAPPVTVTPELDLGTTGRLGVSAWKKDPPR</sequence>
<proteinExistence type="predicted"/>
<feature type="signal peptide" evidence="2">
    <location>
        <begin position="1"/>
        <end position="31"/>
    </location>
</feature>
<accession>A0A345T0V0</accession>
<protein>
    <submittedName>
        <fullName evidence="4">DUF4232 domain-containing protein</fullName>
    </submittedName>
</protein>
<feature type="chain" id="PRO_5038377664" evidence="2">
    <location>
        <begin position="32"/>
        <end position="302"/>
    </location>
</feature>
<dbReference type="Proteomes" id="UP000249340">
    <property type="component" value="Chromosome"/>
</dbReference>
<evidence type="ECO:0000313" key="5">
    <source>
        <dbReference type="Proteomes" id="UP000249340"/>
    </source>
</evidence>
<dbReference type="PROSITE" id="PS51257">
    <property type="entry name" value="PROKAR_LIPOPROTEIN"/>
    <property type="match status" value="1"/>
</dbReference>
<feature type="region of interest" description="Disordered" evidence="1">
    <location>
        <begin position="32"/>
        <end position="59"/>
    </location>
</feature>
<evidence type="ECO:0000313" key="4">
    <source>
        <dbReference type="EMBL" id="AXI79605.1"/>
    </source>
</evidence>
<dbReference type="AlphaFoldDB" id="A0A345T0V0"/>
<keyword evidence="5" id="KW-1185">Reference proteome</keyword>